<keyword evidence="5" id="KW-0406">Ion transport</keyword>
<evidence type="ECO:0000313" key="15">
    <source>
        <dbReference type="EMBL" id="SDJ68621.1"/>
    </source>
</evidence>
<dbReference type="SUPFAM" id="SSF56935">
    <property type="entry name" value="Porins"/>
    <property type="match status" value="1"/>
</dbReference>
<dbReference type="GO" id="GO:0009279">
    <property type="term" value="C:cell outer membrane"/>
    <property type="evidence" value="ECO:0007669"/>
    <property type="project" value="UniProtKB-SubCell"/>
</dbReference>
<comment type="subcellular location">
    <subcellularLocation>
        <location evidence="1 12">Cell outer membrane</location>
        <topology evidence="1 12">Multi-pass membrane protein</topology>
    </subcellularLocation>
</comment>
<dbReference type="PANTHER" id="PTHR30069">
    <property type="entry name" value="TONB-DEPENDENT OUTER MEMBRANE RECEPTOR"/>
    <property type="match status" value="1"/>
</dbReference>
<dbReference type="Pfam" id="PF07715">
    <property type="entry name" value="Plug"/>
    <property type="match status" value="1"/>
</dbReference>
<feature type="domain" description="Secretin/TonB short N-terminal" evidence="14">
    <location>
        <begin position="71"/>
        <end position="123"/>
    </location>
</feature>
<reference evidence="15 16" key="1">
    <citation type="submission" date="2016-10" db="EMBL/GenBank/DDBJ databases">
        <authorList>
            <person name="de Groot N.N."/>
        </authorList>
    </citation>
    <scope>NUCLEOTIDE SEQUENCE [LARGE SCALE GENOMIC DNA]</scope>
    <source>
        <strain evidence="15 16">CGMCC 1.6133</strain>
    </source>
</reference>
<evidence type="ECO:0000256" key="10">
    <source>
        <dbReference type="ARBA" id="ARBA00023136"/>
    </source>
</evidence>
<dbReference type="InterPro" id="IPR011276">
    <property type="entry name" value="TonB_haem/Hb_rcpt"/>
</dbReference>
<evidence type="ECO:0000256" key="2">
    <source>
        <dbReference type="ARBA" id="ARBA00009810"/>
    </source>
</evidence>
<dbReference type="InterPro" id="IPR037066">
    <property type="entry name" value="Plug_dom_sf"/>
</dbReference>
<dbReference type="InterPro" id="IPR010949">
    <property type="entry name" value="TonB_Hb/transfer/lactofer_rcpt"/>
</dbReference>
<dbReference type="SMART" id="SM00965">
    <property type="entry name" value="STN"/>
    <property type="match status" value="1"/>
</dbReference>
<evidence type="ECO:0000256" key="13">
    <source>
        <dbReference type="RuleBase" id="RU003357"/>
    </source>
</evidence>
<dbReference type="PANTHER" id="PTHR30069:SF41">
    <property type="entry name" value="HEME_HEMOPEXIN UTILIZATION PROTEIN C"/>
    <property type="match status" value="1"/>
</dbReference>
<dbReference type="Pfam" id="PF00593">
    <property type="entry name" value="TonB_dep_Rec_b-barrel"/>
    <property type="match status" value="1"/>
</dbReference>
<keyword evidence="7" id="KW-0732">Signal</keyword>
<keyword evidence="16" id="KW-1185">Reference proteome</keyword>
<evidence type="ECO:0000256" key="8">
    <source>
        <dbReference type="ARBA" id="ARBA00023004"/>
    </source>
</evidence>
<dbReference type="NCBIfam" id="TIGR01785">
    <property type="entry name" value="TonB-hemin"/>
    <property type="match status" value="1"/>
</dbReference>
<name>A0A1G8VRB8_9GAMM</name>
<keyword evidence="9 13" id="KW-0798">TonB box</keyword>
<sequence>MPHWRLLYAKPRLRRTLLETLFVAGFMGVLVLLLGLREAHAQERTQQRYRFDIPEQSLLYSLGEFTAITNVSVLRPDDRAIDATAPAVSGEMTADAALRALLEGSGLEVEYRNARTAELVEPRPDTMTTRGDQVALSTLTVSADRIGDDWVYHEPRSVSVISREQIDRRPPRHAADMLEETAGVYSAVDQRDPGLSVNIRGIQDYGRVNMNIDGMRQNYNQNGHQQRNGTMYVDPELISEVTIDKGTSAAQGGAGVLGGIATFNTINASDFLDTEKGYGGRLRAGHGIGDEGNGTHFNGSAVVAFGNEEVDGMLAYSERNFGDYHAGSSGVGNLSDEIASAWQQPERLQMFVDNPVEYASSEMDSKLAKFGWNIGSNPDHRLQFTYLDTSSRAYDARFENVTRNGGAAEDIEYRLLGENDITSTSYGLDYTYNPLGNDLVDFSSKLYFVTTENEQWNNELVTSSYTTPDYTSIYRTDTLGAQAQNTSRFDLGSAGDLAVNYGTEMFQDTFKPGGEQAAPSIDTDLPYVEGLTPEGERQMGSLFANIDYQYGDWLSVWGGLRYDHYRLKGQTGMTTRRYMDNTPTWDPDGQIRPVPITYDVDRDAGRLSPTLGIGINPGVDWLQLYTSYGKGWRPPAVTESFQTGRPHGGGYEMMYPNPYLEPERSESWEAGFNIIKHGLLTQNDRFAAKVAYFDTSIDNFTYMATGVTLPYAYHTASLGQSAYVNNLSNTRFHGVEYELSYDAGLLYADLSYAQMMGSNEFCYHQYYLGGASRLEPSGEVFEREVTLPSGFTFTQRQSGKILVDDPAKNARVNCGLAMGNAVFMPADRASATLGFRFLDGQLDIGGRLRYSEGNNVDHANRNYTHYAMAVWPRYEVYDLYAFYHMTENLTFSLAMDNVTDEAYLVAMGDTNLSNVALARGRTLQGMLEYRF</sequence>
<dbReference type="Gene3D" id="2.40.170.20">
    <property type="entry name" value="TonB-dependent receptor, beta-barrel domain"/>
    <property type="match status" value="1"/>
</dbReference>
<evidence type="ECO:0000256" key="1">
    <source>
        <dbReference type="ARBA" id="ARBA00004571"/>
    </source>
</evidence>
<dbReference type="Gene3D" id="3.55.50.30">
    <property type="match status" value="1"/>
</dbReference>
<evidence type="ECO:0000256" key="12">
    <source>
        <dbReference type="PROSITE-ProRule" id="PRU01360"/>
    </source>
</evidence>
<dbReference type="InterPro" id="IPR011662">
    <property type="entry name" value="Secretin/TonB_short_N"/>
</dbReference>
<evidence type="ECO:0000256" key="7">
    <source>
        <dbReference type="ARBA" id="ARBA00022729"/>
    </source>
</evidence>
<dbReference type="Gene3D" id="2.170.130.10">
    <property type="entry name" value="TonB-dependent receptor, plug domain"/>
    <property type="match status" value="1"/>
</dbReference>
<evidence type="ECO:0000259" key="14">
    <source>
        <dbReference type="SMART" id="SM00965"/>
    </source>
</evidence>
<accession>A0A1G8VRB8</accession>
<gene>
    <name evidence="15" type="ORF">SAMN04487954_10721</name>
</gene>
<dbReference type="PROSITE" id="PS52016">
    <property type="entry name" value="TONB_DEPENDENT_REC_3"/>
    <property type="match status" value="1"/>
</dbReference>
<protein>
    <submittedName>
        <fullName evidence="15">Heme acquisition protein HasR</fullName>
    </submittedName>
</protein>
<dbReference type="InterPro" id="IPR036942">
    <property type="entry name" value="Beta-barrel_TonB_sf"/>
</dbReference>
<dbReference type="AlphaFoldDB" id="A0A1G8VRB8"/>
<evidence type="ECO:0000256" key="5">
    <source>
        <dbReference type="ARBA" id="ARBA00022496"/>
    </source>
</evidence>
<dbReference type="InterPro" id="IPR039426">
    <property type="entry name" value="TonB-dep_rcpt-like"/>
</dbReference>
<comment type="similarity">
    <text evidence="2 12 13">Belongs to the TonB-dependent receptor family.</text>
</comment>
<dbReference type="InterPro" id="IPR000531">
    <property type="entry name" value="Beta-barrel_TonB"/>
</dbReference>
<evidence type="ECO:0000256" key="9">
    <source>
        <dbReference type="ARBA" id="ARBA00023077"/>
    </source>
</evidence>
<dbReference type="GO" id="GO:0044718">
    <property type="term" value="P:siderophore transmembrane transport"/>
    <property type="evidence" value="ECO:0007669"/>
    <property type="project" value="TreeGrafter"/>
</dbReference>
<dbReference type="Proteomes" id="UP000198525">
    <property type="component" value="Unassembled WGS sequence"/>
</dbReference>
<keyword evidence="8" id="KW-0408">Iron</keyword>
<keyword evidence="10 12" id="KW-0472">Membrane</keyword>
<evidence type="ECO:0000256" key="4">
    <source>
        <dbReference type="ARBA" id="ARBA00022452"/>
    </source>
</evidence>
<evidence type="ECO:0000256" key="6">
    <source>
        <dbReference type="ARBA" id="ARBA00022692"/>
    </source>
</evidence>
<keyword evidence="11 12" id="KW-0998">Cell outer membrane</keyword>
<keyword evidence="4 12" id="KW-1134">Transmembrane beta strand</keyword>
<dbReference type="RefSeq" id="WP_089685595.1">
    <property type="nucleotide sequence ID" value="NZ_FNES01000007.1"/>
</dbReference>
<evidence type="ECO:0000256" key="11">
    <source>
        <dbReference type="ARBA" id="ARBA00023237"/>
    </source>
</evidence>
<keyword evidence="5" id="KW-0410">Iron transport</keyword>
<dbReference type="STRING" id="376427.SAMN04487954_10721"/>
<evidence type="ECO:0000313" key="16">
    <source>
        <dbReference type="Proteomes" id="UP000198525"/>
    </source>
</evidence>
<dbReference type="NCBIfam" id="TIGR01786">
    <property type="entry name" value="TonB-hemlactrns"/>
    <property type="match status" value="1"/>
</dbReference>
<keyword evidence="6 12" id="KW-0812">Transmembrane</keyword>
<proteinExistence type="inferred from homology"/>
<dbReference type="CDD" id="cd01347">
    <property type="entry name" value="ligand_gated_channel"/>
    <property type="match status" value="1"/>
</dbReference>
<dbReference type="GO" id="GO:0015344">
    <property type="term" value="F:siderophore uptake transmembrane transporter activity"/>
    <property type="evidence" value="ECO:0007669"/>
    <property type="project" value="TreeGrafter"/>
</dbReference>
<evidence type="ECO:0000256" key="3">
    <source>
        <dbReference type="ARBA" id="ARBA00022448"/>
    </source>
</evidence>
<dbReference type="EMBL" id="FNES01000007">
    <property type="protein sequence ID" value="SDJ68621.1"/>
    <property type="molecule type" value="Genomic_DNA"/>
</dbReference>
<dbReference type="OrthoDB" id="6046653at2"/>
<dbReference type="GO" id="GO:0015232">
    <property type="term" value="F:heme transmembrane transporter activity"/>
    <property type="evidence" value="ECO:0007669"/>
    <property type="project" value="InterPro"/>
</dbReference>
<organism evidence="15 16">
    <name type="scientific">Billgrantia gudaonensis</name>
    <dbReference type="NCBI Taxonomy" id="376427"/>
    <lineage>
        <taxon>Bacteria</taxon>
        <taxon>Pseudomonadati</taxon>
        <taxon>Pseudomonadota</taxon>
        <taxon>Gammaproteobacteria</taxon>
        <taxon>Oceanospirillales</taxon>
        <taxon>Halomonadaceae</taxon>
        <taxon>Billgrantia</taxon>
    </lineage>
</organism>
<dbReference type="InterPro" id="IPR012910">
    <property type="entry name" value="Plug_dom"/>
</dbReference>
<keyword evidence="3 12" id="KW-0813">Transport</keyword>